<keyword evidence="2" id="KW-1185">Reference proteome</keyword>
<sequence>MSYRTKSSWILLLGLLAACDTGVRELDFVSKQFSATYNIDSTRGLDSTTLAKLMASKAVYNFGEDGKGVNHVQMGMVSKDTPFRWKVEKDSLLIGNQAYAVQRQEKGFILKSDSAKIMLSKQP</sequence>
<dbReference type="PROSITE" id="PS51257">
    <property type="entry name" value="PROKAR_LIPOPROTEIN"/>
    <property type="match status" value="1"/>
</dbReference>
<dbReference type="STRING" id="662367.SAMN05216167_102663"/>
<dbReference type="AlphaFoldDB" id="A0A1I1MQP0"/>
<accession>A0A1I1MQP0</accession>
<evidence type="ECO:0000313" key="2">
    <source>
        <dbReference type="Proteomes" id="UP000198598"/>
    </source>
</evidence>
<dbReference type="OrthoDB" id="959091at2"/>
<dbReference type="Proteomes" id="UP000198598">
    <property type="component" value="Unassembled WGS sequence"/>
</dbReference>
<evidence type="ECO:0000313" key="1">
    <source>
        <dbReference type="EMBL" id="SFC87416.1"/>
    </source>
</evidence>
<gene>
    <name evidence="1" type="ORF">SAMN05216167_102663</name>
</gene>
<protein>
    <submittedName>
        <fullName evidence="1">Uncharacterized protein</fullName>
    </submittedName>
</protein>
<dbReference type="EMBL" id="FOLQ01000002">
    <property type="protein sequence ID" value="SFC87416.1"/>
    <property type="molecule type" value="Genomic_DNA"/>
</dbReference>
<proteinExistence type="predicted"/>
<organism evidence="1 2">
    <name type="scientific">Spirosoma endophyticum</name>
    <dbReference type="NCBI Taxonomy" id="662367"/>
    <lineage>
        <taxon>Bacteria</taxon>
        <taxon>Pseudomonadati</taxon>
        <taxon>Bacteroidota</taxon>
        <taxon>Cytophagia</taxon>
        <taxon>Cytophagales</taxon>
        <taxon>Cytophagaceae</taxon>
        <taxon>Spirosoma</taxon>
    </lineage>
</organism>
<reference evidence="1 2" key="1">
    <citation type="submission" date="2016-10" db="EMBL/GenBank/DDBJ databases">
        <authorList>
            <person name="de Groot N.N."/>
        </authorList>
    </citation>
    <scope>NUCLEOTIDE SEQUENCE [LARGE SCALE GENOMIC DNA]</scope>
    <source>
        <strain evidence="1 2">DSM 26130</strain>
    </source>
</reference>
<dbReference type="RefSeq" id="WP_093824809.1">
    <property type="nucleotide sequence ID" value="NZ_FOLQ01000002.1"/>
</dbReference>
<name>A0A1I1MQP0_9BACT</name>